<reference evidence="1" key="2">
    <citation type="submission" date="2020-09" db="EMBL/GenBank/DDBJ databases">
        <authorList>
            <person name="Sun Q."/>
            <person name="Zhou Y."/>
        </authorList>
    </citation>
    <scope>NUCLEOTIDE SEQUENCE</scope>
    <source>
        <strain evidence="1">CGMCC 1.15454</strain>
    </source>
</reference>
<protein>
    <recommendedName>
        <fullName evidence="3">YaaC-like protein</fullName>
    </recommendedName>
</protein>
<accession>A0A9W5X5Y7</accession>
<evidence type="ECO:0000313" key="2">
    <source>
        <dbReference type="Proteomes" id="UP000621492"/>
    </source>
</evidence>
<dbReference type="InterPro" id="IPR026988">
    <property type="entry name" value="YaaC-like"/>
</dbReference>
<evidence type="ECO:0000313" key="1">
    <source>
        <dbReference type="EMBL" id="GGB43166.1"/>
    </source>
</evidence>
<comment type="caution">
    <text evidence="1">The sequence shown here is derived from an EMBL/GenBank/DDBJ whole genome shotgun (WGS) entry which is preliminary data.</text>
</comment>
<dbReference type="Pfam" id="PF14175">
    <property type="entry name" value="YaaC"/>
    <property type="match status" value="1"/>
</dbReference>
<dbReference type="RefSeq" id="WP_088051710.1">
    <property type="nucleotide sequence ID" value="NZ_BMJD01000014.1"/>
</dbReference>
<dbReference type="Proteomes" id="UP000621492">
    <property type="component" value="Unassembled WGS sequence"/>
</dbReference>
<evidence type="ECO:0008006" key="3">
    <source>
        <dbReference type="Google" id="ProtNLM"/>
    </source>
</evidence>
<proteinExistence type="predicted"/>
<sequence length="314" mass="36890">MWEQDTALFYTYLQSQETARHYLKQCYKKLPGVDAKAKSYENCNAFMYYLDHGRQFFSAGQRSPIFMQPILLFYGLTHLLKACLLTKRPDYPESTSILAHGVSTRKRKKKQYTFINDEVKIQHNGLFSYAAKHLYRMDHIPFEKINMDELFTLIPEMSDLFLFSGHRKLLSVGKADTNKLTFPLSLLDTYFLTEKAFLKRISAHLPPIKETNVNADQLQLELTEPISFSVGPFFYHRDGEIYFPMNRDSFLTIPEVLIHYLLLYNLSMISRYETEWWGELLATKTEIDYPFIQQFLTITNKKIPFLLGMELMQG</sequence>
<dbReference type="EMBL" id="BMJD01000014">
    <property type="protein sequence ID" value="GGB43166.1"/>
    <property type="molecule type" value="Genomic_DNA"/>
</dbReference>
<dbReference type="AlphaFoldDB" id="A0A9W5X5Y7"/>
<keyword evidence="2" id="KW-1185">Reference proteome</keyword>
<reference evidence="1" key="1">
    <citation type="journal article" date="2014" name="Int. J. Syst. Evol. Microbiol.">
        <title>Complete genome sequence of Corynebacterium casei LMG S-19264T (=DSM 44701T), isolated from a smear-ripened cheese.</title>
        <authorList>
            <consortium name="US DOE Joint Genome Institute (JGI-PGF)"/>
            <person name="Walter F."/>
            <person name="Albersmeier A."/>
            <person name="Kalinowski J."/>
            <person name="Ruckert C."/>
        </authorList>
    </citation>
    <scope>NUCLEOTIDE SEQUENCE</scope>
    <source>
        <strain evidence="1">CGMCC 1.15454</strain>
    </source>
</reference>
<gene>
    <name evidence="1" type="ORF">GCM10011409_20960</name>
</gene>
<name>A0A9W5X5Y7_9BACI</name>
<organism evidence="1 2">
    <name type="scientific">Lentibacillus populi</name>
    <dbReference type="NCBI Taxonomy" id="1827502"/>
    <lineage>
        <taxon>Bacteria</taxon>
        <taxon>Bacillati</taxon>
        <taxon>Bacillota</taxon>
        <taxon>Bacilli</taxon>
        <taxon>Bacillales</taxon>
        <taxon>Bacillaceae</taxon>
        <taxon>Lentibacillus</taxon>
    </lineage>
</organism>